<dbReference type="AlphaFoldDB" id="A0AAV6R1V7"/>
<sequence length="104" mass="12006">MALEPHWELLSPFMFTPYTADFKCNHESPGLLHNTSDDSAVKLKWSRSLELKDVVGIVFKLWLPKERVHGWVEHYMLVDVPGSLAQGRPVDNYKPFNKHSLPAY</sequence>
<protein>
    <submittedName>
        <fullName evidence="1">Uncharacterized protein</fullName>
    </submittedName>
</protein>
<dbReference type="EMBL" id="JAGKHQ010000014">
    <property type="protein sequence ID" value="KAG7499312.1"/>
    <property type="molecule type" value="Genomic_DNA"/>
</dbReference>
<evidence type="ECO:0000313" key="1">
    <source>
        <dbReference type="EMBL" id="KAG7499312.1"/>
    </source>
</evidence>
<keyword evidence="2" id="KW-1185">Reference proteome</keyword>
<evidence type="ECO:0000313" key="2">
    <source>
        <dbReference type="Proteomes" id="UP000693946"/>
    </source>
</evidence>
<comment type="caution">
    <text evidence="1">The sequence shown here is derived from an EMBL/GenBank/DDBJ whole genome shotgun (WGS) entry which is preliminary data.</text>
</comment>
<organism evidence="1 2">
    <name type="scientific">Solea senegalensis</name>
    <name type="common">Senegalese sole</name>
    <dbReference type="NCBI Taxonomy" id="28829"/>
    <lineage>
        <taxon>Eukaryota</taxon>
        <taxon>Metazoa</taxon>
        <taxon>Chordata</taxon>
        <taxon>Craniata</taxon>
        <taxon>Vertebrata</taxon>
        <taxon>Euteleostomi</taxon>
        <taxon>Actinopterygii</taxon>
        <taxon>Neopterygii</taxon>
        <taxon>Teleostei</taxon>
        <taxon>Neoteleostei</taxon>
        <taxon>Acanthomorphata</taxon>
        <taxon>Carangaria</taxon>
        <taxon>Pleuronectiformes</taxon>
        <taxon>Pleuronectoidei</taxon>
        <taxon>Soleidae</taxon>
        <taxon>Solea</taxon>
    </lineage>
</organism>
<reference evidence="1 2" key="1">
    <citation type="journal article" date="2021" name="Sci. Rep.">
        <title>Chromosome anchoring in Senegalese sole (Solea senegalensis) reveals sex-associated markers and genome rearrangements in flatfish.</title>
        <authorList>
            <person name="Guerrero-Cozar I."/>
            <person name="Gomez-Garrido J."/>
            <person name="Berbel C."/>
            <person name="Martinez-Blanch J.F."/>
            <person name="Alioto T."/>
            <person name="Claros M.G."/>
            <person name="Gagnaire P.A."/>
            <person name="Manchado M."/>
        </authorList>
    </citation>
    <scope>NUCLEOTIDE SEQUENCE [LARGE SCALE GENOMIC DNA]</scope>
    <source>
        <strain evidence="1">Sse05_10M</strain>
    </source>
</reference>
<gene>
    <name evidence="1" type="ORF">JOB18_034629</name>
</gene>
<proteinExistence type="predicted"/>
<name>A0AAV6R1V7_SOLSE</name>
<dbReference type="Proteomes" id="UP000693946">
    <property type="component" value="Linkage Group LG21"/>
</dbReference>
<accession>A0AAV6R1V7</accession>